<sequence length="298" mass="32164">MSKLGECHRRGAPSRGRSPRGPGLGGGGDREEGRATDSRGGFRGRGQRPRPPRGGERARQCQGRCSGQLTSGDARGPRLVLRGAVGARPSSEVHVSAEPPVGERAAAARATPAPGLSPTSQALVGVHLPCRRLSTGTWRQHVETTKAPGARRYQRGRATVSHGARLTTAVRATPGGIPRSRVGHRTPKRRSGRRRLKLVLVYFSVGAVAWTARIPFAKSASRCSKRPLLQTVRERSLREHEDGGRDECSARDTRSVPPAAVTSAALFFHRRYHGHSIRVFTFERAPTAAGTRGAYRHT</sequence>
<name>A0ABN8J6A8_9NEOP</name>
<evidence type="ECO:0000313" key="3">
    <source>
        <dbReference type="EMBL" id="CAH2077009.1"/>
    </source>
</evidence>
<evidence type="ECO:0000256" key="1">
    <source>
        <dbReference type="SAM" id="MobiDB-lite"/>
    </source>
</evidence>
<gene>
    <name evidence="3" type="ORF">IPOD504_LOCUS17507</name>
</gene>
<feature type="compositionally biased region" description="Basic and acidic residues" evidence="1">
    <location>
        <begin position="28"/>
        <end position="37"/>
    </location>
</feature>
<evidence type="ECO:0000313" key="4">
    <source>
        <dbReference type="Proteomes" id="UP000837857"/>
    </source>
</evidence>
<keyword evidence="2" id="KW-0812">Transmembrane</keyword>
<keyword evidence="2" id="KW-1133">Transmembrane helix</keyword>
<evidence type="ECO:0000256" key="2">
    <source>
        <dbReference type="SAM" id="Phobius"/>
    </source>
</evidence>
<protein>
    <submittedName>
        <fullName evidence="3">Uncharacterized protein</fullName>
    </submittedName>
</protein>
<accession>A0ABN8J6A8</accession>
<feature type="compositionally biased region" description="Basic and acidic residues" evidence="1">
    <location>
        <begin position="235"/>
        <end position="254"/>
    </location>
</feature>
<keyword evidence="2" id="KW-0472">Membrane</keyword>
<proteinExistence type="predicted"/>
<feature type="region of interest" description="Disordered" evidence="1">
    <location>
        <begin position="235"/>
        <end position="255"/>
    </location>
</feature>
<organism evidence="3 4">
    <name type="scientific">Iphiclides podalirius</name>
    <name type="common">scarce swallowtail</name>
    <dbReference type="NCBI Taxonomy" id="110791"/>
    <lineage>
        <taxon>Eukaryota</taxon>
        <taxon>Metazoa</taxon>
        <taxon>Ecdysozoa</taxon>
        <taxon>Arthropoda</taxon>
        <taxon>Hexapoda</taxon>
        <taxon>Insecta</taxon>
        <taxon>Pterygota</taxon>
        <taxon>Neoptera</taxon>
        <taxon>Endopterygota</taxon>
        <taxon>Lepidoptera</taxon>
        <taxon>Glossata</taxon>
        <taxon>Ditrysia</taxon>
        <taxon>Papilionoidea</taxon>
        <taxon>Papilionidae</taxon>
        <taxon>Papilioninae</taxon>
        <taxon>Iphiclides</taxon>
    </lineage>
</organism>
<feature type="compositionally biased region" description="Low complexity" evidence="1">
    <location>
        <begin position="97"/>
        <end position="114"/>
    </location>
</feature>
<dbReference type="EMBL" id="OW152821">
    <property type="protein sequence ID" value="CAH2077009.1"/>
    <property type="molecule type" value="Genomic_DNA"/>
</dbReference>
<feature type="transmembrane region" description="Helical" evidence="2">
    <location>
        <begin position="198"/>
        <end position="216"/>
    </location>
</feature>
<dbReference type="Proteomes" id="UP000837857">
    <property type="component" value="Chromosome 9"/>
</dbReference>
<feature type="non-terminal residue" evidence="3">
    <location>
        <position position="1"/>
    </location>
</feature>
<keyword evidence="4" id="KW-1185">Reference proteome</keyword>
<reference evidence="3" key="1">
    <citation type="submission" date="2022-03" db="EMBL/GenBank/DDBJ databases">
        <authorList>
            <person name="Martin H S."/>
        </authorList>
    </citation>
    <scope>NUCLEOTIDE SEQUENCE</scope>
</reference>
<feature type="region of interest" description="Disordered" evidence="1">
    <location>
        <begin position="1"/>
        <end position="120"/>
    </location>
</feature>